<protein>
    <submittedName>
        <fullName evidence="2">Uncharacterized protein</fullName>
    </submittedName>
</protein>
<dbReference type="RefSeq" id="WP_167376509.1">
    <property type="nucleotide sequence ID" value="NZ_FMAG01000001.1"/>
</dbReference>
<evidence type="ECO:0000256" key="1">
    <source>
        <dbReference type="SAM" id="SignalP"/>
    </source>
</evidence>
<accession>A0A1C3U3R7</accession>
<feature type="chain" id="PRO_5008682698" evidence="1">
    <location>
        <begin position="31"/>
        <end position="49"/>
    </location>
</feature>
<reference evidence="3" key="1">
    <citation type="submission" date="2016-08" db="EMBL/GenBank/DDBJ databases">
        <authorList>
            <person name="Varghese N."/>
            <person name="Submissions Spin"/>
        </authorList>
    </citation>
    <scope>NUCLEOTIDE SEQUENCE [LARGE SCALE GENOMIC DNA]</scope>
    <source>
        <strain evidence="3">HAMBI 2975</strain>
    </source>
</reference>
<dbReference type="EMBL" id="FMAG01000001">
    <property type="protein sequence ID" value="SCB09975.1"/>
    <property type="molecule type" value="Genomic_DNA"/>
</dbReference>
<gene>
    <name evidence="2" type="ORF">GA0061103_1437</name>
</gene>
<proteinExistence type="predicted"/>
<dbReference type="AlphaFoldDB" id="A0A1C3U3R7"/>
<dbReference type="Proteomes" id="UP000199101">
    <property type="component" value="Unassembled WGS sequence"/>
</dbReference>
<evidence type="ECO:0000313" key="2">
    <source>
        <dbReference type="EMBL" id="SCB09975.1"/>
    </source>
</evidence>
<organism evidence="2 3">
    <name type="scientific">Rhizobium multihospitium</name>
    <dbReference type="NCBI Taxonomy" id="410764"/>
    <lineage>
        <taxon>Bacteria</taxon>
        <taxon>Pseudomonadati</taxon>
        <taxon>Pseudomonadota</taxon>
        <taxon>Alphaproteobacteria</taxon>
        <taxon>Hyphomicrobiales</taxon>
        <taxon>Rhizobiaceae</taxon>
        <taxon>Rhizobium/Agrobacterium group</taxon>
        <taxon>Rhizobium</taxon>
    </lineage>
</organism>
<evidence type="ECO:0000313" key="3">
    <source>
        <dbReference type="Proteomes" id="UP000199101"/>
    </source>
</evidence>
<keyword evidence="3" id="KW-1185">Reference proteome</keyword>
<feature type="signal peptide" evidence="1">
    <location>
        <begin position="1"/>
        <end position="30"/>
    </location>
</feature>
<dbReference type="PROSITE" id="PS51257">
    <property type="entry name" value="PROKAR_LIPOPROTEIN"/>
    <property type="match status" value="1"/>
</dbReference>
<keyword evidence="1" id="KW-0732">Signal</keyword>
<name>A0A1C3U3R7_9HYPH</name>
<sequence length="49" mass="5129">MDKYTKTVLTVIAVALAAIAIQNTITPAQAVGGGCGTETYRPCYVKLVN</sequence>